<keyword evidence="4" id="KW-0346">Stress response</keyword>
<proteinExistence type="inferred from homology"/>
<comment type="similarity">
    <text evidence="1 2">Belongs to the small heat shock protein (HSP20) family.</text>
</comment>
<evidence type="ECO:0000313" key="4">
    <source>
        <dbReference type="EMBL" id="RBP00478.1"/>
    </source>
</evidence>
<dbReference type="STRING" id="200904.GCA_900168775_00514"/>
<dbReference type="SUPFAM" id="SSF49764">
    <property type="entry name" value="HSP20-like chaperones"/>
    <property type="match status" value="1"/>
</dbReference>
<dbReference type="CDD" id="cd06464">
    <property type="entry name" value="ACD_sHsps-like"/>
    <property type="match status" value="1"/>
</dbReference>
<name>A0A366EDT4_9BACI</name>
<dbReference type="AlphaFoldDB" id="A0A366EDT4"/>
<reference evidence="4 5" key="1">
    <citation type="submission" date="2018-06" db="EMBL/GenBank/DDBJ databases">
        <title>Genomic Encyclopedia of Type Strains, Phase IV (KMG-IV): sequencing the most valuable type-strain genomes for metagenomic binning, comparative biology and taxonomic classification.</title>
        <authorList>
            <person name="Goeker M."/>
        </authorList>
    </citation>
    <scope>NUCLEOTIDE SEQUENCE [LARGE SCALE GENOMIC DNA]</scope>
    <source>
        <strain evidence="4 5">DSM 15140</strain>
    </source>
</reference>
<feature type="domain" description="SHSP" evidence="3">
    <location>
        <begin position="43"/>
        <end position="154"/>
    </location>
</feature>
<gene>
    <name evidence="4" type="ORF">DES48_102242</name>
</gene>
<dbReference type="InterPro" id="IPR002068">
    <property type="entry name" value="A-crystallin/Hsp20_dom"/>
</dbReference>
<evidence type="ECO:0000313" key="5">
    <source>
        <dbReference type="Proteomes" id="UP000252254"/>
    </source>
</evidence>
<dbReference type="InterPro" id="IPR031107">
    <property type="entry name" value="Small_HSP"/>
</dbReference>
<dbReference type="Proteomes" id="UP000252254">
    <property type="component" value="Unassembled WGS sequence"/>
</dbReference>
<dbReference type="EMBL" id="QNRI01000002">
    <property type="protein sequence ID" value="RBP00478.1"/>
    <property type="molecule type" value="Genomic_DNA"/>
</dbReference>
<dbReference type="OrthoDB" id="1806521at2"/>
<dbReference type="Pfam" id="PF00011">
    <property type="entry name" value="HSP20"/>
    <property type="match status" value="1"/>
</dbReference>
<comment type="caution">
    <text evidence="4">The sequence shown here is derived from an EMBL/GenBank/DDBJ whole genome shotgun (WGS) entry which is preliminary data.</text>
</comment>
<dbReference type="PANTHER" id="PTHR11527">
    <property type="entry name" value="HEAT-SHOCK PROTEIN 20 FAMILY MEMBER"/>
    <property type="match status" value="1"/>
</dbReference>
<evidence type="ECO:0000256" key="2">
    <source>
        <dbReference type="RuleBase" id="RU003616"/>
    </source>
</evidence>
<accession>A0A366EDT4</accession>
<evidence type="ECO:0000256" key="1">
    <source>
        <dbReference type="PROSITE-ProRule" id="PRU00285"/>
    </source>
</evidence>
<sequence>MVEKDKKSELIEVGQDFIRKMDDIFYNRPKNNILDSIDSFFQQSVFPTRLHVDIFETDKEWVAQVDLPGVKKENIHVDVIGDRLKINVDHDEETTKVNDNKAYYHRERKYQHAERIVQLPYAVEKKSTKASYRNGVLELRGPKKSKPNDYLSID</sequence>
<protein>
    <submittedName>
        <fullName evidence="4">Heat shock protein Hsp20</fullName>
    </submittedName>
</protein>
<dbReference type="RefSeq" id="WP_113867235.1">
    <property type="nucleotide sequence ID" value="NZ_BAABQN010000002.1"/>
</dbReference>
<dbReference type="Gene3D" id="2.60.40.790">
    <property type="match status" value="1"/>
</dbReference>
<dbReference type="InterPro" id="IPR008978">
    <property type="entry name" value="HSP20-like_chaperone"/>
</dbReference>
<keyword evidence="5" id="KW-1185">Reference proteome</keyword>
<organism evidence="4 5">
    <name type="scientific">Paraliobacillus ryukyuensis</name>
    <dbReference type="NCBI Taxonomy" id="200904"/>
    <lineage>
        <taxon>Bacteria</taxon>
        <taxon>Bacillati</taxon>
        <taxon>Bacillota</taxon>
        <taxon>Bacilli</taxon>
        <taxon>Bacillales</taxon>
        <taxon>Bacillaceae</taxon>
        <taxon>Paraliobacillus</taxon>
    </lineage>
</organism>
<evidence type="ECO:0000259" key="3">
    <source>
        <dbReference type="PROSITE" id="PS01031"/>
    </source>
</evidence>
<dbReference type="PROSITE" id="PS01031">
    <property type="entry name" value="SHSP"/>
    <property type="match status" value="1"/>
</dbReference>